<accession>A0A2X3BCE4</accession>
<evidence type="ECO:0000313" key="3">
    <source>
        <dbReference type="Proteomes" id="UP000250166"/>
    </source>
</evidence>
<evidence type="ECO:0000256" key="1">
    <source>
        <dbReference type="SAM" id="Phobius"/>
    </source>
</evidence>
<dbReference type="Proteomes" id="UP000250166">
    <property type="component" value="Unassembled WGS sequence"/>
</dbReference>
<name>A0A2X3BCE4_9HELI</name>
<organism evidence="2 3">
    <name type="scientific">Helicobacter fennelliae</name>
    <dbReference type="NCBI Taxonomy" id="215"/>
    <lineage>
        <taxon>Bacteria</taxon>
        <taxon>Pseudomonadati</taxon>
        <taxon>Campylobacterota</taxon>
        <taxon>Epsilonproteobacteria</taxon>
        <taxon>Campylobacterales</taxon>
        <taxon>Helicobacteraceae</taxon>
        <taxon>Helicobacter</taxon>
    </lineage>
</organism>
<feature type="transmembrane region" description="Helical" evidence="1">
    <location>
        <begin position="19"/>
        <end position="36"/>
    </location>
</feature>
<sequence length="283" mass="32800">MKNLDSWEILSIFVRRWKLFVISFLLVFCFGCWWIFKTSVDSQSLALVQSENMQADKELEQSKKSIKPKVYKLHFGIKNFNNQPIISNQQLHTMLAPSFEYHKKKWIALSHKLDCALDKHVGNGDGATEIENDIWAEKESICAMNRCYSTLMQNPSIPALYSLSFEAKNLNDAKQCIKDIVFNIDNNSSLKTFKSQIQQFYLNSKPLATKSQNIDWRLVELDFASKGLLTYNIEDIEDRPIVQTSTKAKFILVFFSSLILASILVLTREFLAQNWYRIVSKEN</sequence>
<reference evidence="2 3" key="1">
    <citation type="submission" date="2018-06" db="EMBL/GenBank/DDBJ databases">
        <authorList>
            <consortium name="Pathogen Informatics"/>
            <person name="Doyle S."/>
        </authorList>
    </citation>
    <scope>NUCLEOTIDE SEQUENCE [LARGE SCALE GENOMIC DNA]</scope>
    <source>
        <strain evidence="2 3">NCTC13102</strain>
    </source>
</reference>
<feature type="transmembrane region" description="Helical" evidence="1">
    <location>
        <begin position="250"/>
        <end position="271"/>
    </location>
</feature>
<gene>
    <name evidence="2" type="ORF">NCTC13102_00730</name>
</gene>
<keyword evidence="1" id="KW-1133">Transmembrane helix</keyword>
<dbReference type="RefSeq" id="WP_023949864.1">
    <property type="nucleotide sequence ID" value="NZ_JAERIV010000019.1"/>
</dbReference>
<keyword evidence="1" id="KW-0812">Transmembrane</keyword>
<proteinExistence type="predicted"/>
<protein>
    <submittedName>
        <fullName evidence="2">Uncharacterized protein</fullName>
    </submittedName>
</protein>
<dbReference type="AlphaFoldDB" id="A0A2X3BCE4"/>
<keyword evidence="1" id="KW-0472">Membrane</keyword>
<dbReference type="EMBL" id="UAWL01000006">
    <property type="protein sequence ID" value="SQB98273.1"/>
    <property type="molecule type" value="Genomic_DNA"/>
</dbReference>
<evidence type="ECO:0000313" key="2">
    <source>
        <dbReference type="EMBL" id="SQB98273.1"/>
    </source>
</evidence>